<feature type="compositionally biased region" description="Basic residues" evidence="5">
    <location>
        <begin position="476"/>
        <end position="487"/>
    </location>
</feature>
<dbReference type="InterPro" id="IPR036420">
    <property type="entry name" value="BRCT_dom_sf"/>
</dbReference>
<dbReference type="GO" id="GO:0000463">
    <property type="term" value="P:maturation of LSU-rRNA from tricistronic rRNA transcript (SSU-rRNA, 5.8S rRNA, LSU-rRNA)"/>
    <property type="evidence" value="ECO:0007669"/>
    <property type="project" value="UniProtKB-UniRule"/>
</dbReference>
<dbReference type="EnsemblMetazoa" id="CLYHEMT014728.1">
    <property type="protein sequence ID" value="CLYHEMP014728.1"/>
    <property type="gene ID" value="CLYHEMG014728"/>
</dbReference>
<dbReference type="PROSITE" id="PS50172">
    <property type="entry name" value="BRCT"/>
    <property type="match status" value="1"/>
</dbReference>
<feature type="region of interest" description="Disordered" evidence="5">
    <location>
        <begin position="524"/>
        <end position="557"/>
    </location>
</feature>
<keyword evidence="2 4" id="KW-0698">rRNA processing</keyword>
<organism evidence="7 8">
    <name type="scientific">Clytia hemisphaerica</name>
    <dbReference type="NCBI Taxonomy" id="252671"/>
    <lineage>
        <taxon>Eukaryota</taxon>
        <taxon>Metazoa</taxon>
        <taxon>Cnidaria</taxon>
        <taxon>Hydrozoa</taxon>
        <taxon>Hydroidolina</taxon>
        <taxon>Leptothecata</taxon>
        <taxon>Obeliida</taxon>
        <taxon>Clytiidae</taxon>
        <taxon>Clytia</taxon>
    </lineage>
</organism>
<dbReference type="GO" id="GO:0000466">
    <property type="term" value="P:maturation of 5.8S rRNA from tricistronic rRNA transcript (SSU-rRNA, 5.8S rRNA, LSU-rRNA)"/>
    <property type="evidence" value="ECO:0007669"/>
    <property type="project" value="UniProtKB-UniRule"/>
</dbReference>
<feature type="domain" description="BRCT" evidence="6">
    <location>
        <begin position="318"/>
        <end position="411"/>
    </location>
</feature>
<keyword evidence="3 4" id="KW-0539">Nucleus</keyword>
<feature type="compositionally biased region" description="Acidic residues" evidence="5">
    <location>
        <begin position="451"/>
        <end position="471"/>
    </location>
</feature>
<comment type="subcellular location">
    <subcellularLocation>
        <location evidence="4">Nucleus</location>
        <location evidence="4">Nucleolus</location>
    </subcellularLocation>
    <subcellularLocation>
        <location evidence="4">Nucleus</location>
        <location evidence="4">Nucleoplasm</location>
    </subcellularLocation>
</comment>
<feature type="compositionally biased region" description="Basic residues" evidence="5">
    <location>
        <begin position="527"/>
        <end position="536"/>
    </location>
</feature>
<dbReference type="SMART" id="SM00292">
    <property type="entry name" value="BRCT"/>
    <property type="match status" value="1"/>
</dbReference>
<dbReference type="PANTHER" id="PTHR12221:SF6">
    <property type="entry name" value="PESCADILLO HOMOLOG"/>
    <property type="match status" value="1"/>
</dbReference>
<sequence>MGKMKKKGESGAATNYISRNQALKKLQLSLADFRRLCIMKGIYPREPKNRKKVNKGSTAYKTYYYVKDIQYIAHEPVLKKFREFKIFMRKLKRAMGREEYGDAKRIEENKPVYTLDHIVKERYPTFTDALRDLDDALSMVFLFSMLPQTNQIKGEFIQRCKRLKVEFQHYIIASNSLKKVFISIKGIYYQAEIQGQKITWVVPHQFAQHLPNDVDFRIMMTFIEFYTTMVGFINFQLYHNVNLAYPPQLNINNNNKESSDTKYCQEVDLDDEKLAALSVSLKATLEDTTQELELDKFTNDDSNEEEAKQANDEEFETKFKQLFDGKKFYISREVPRDALVFIIRCFGGEVSWDETVGIGSTYTEKDDGITHQLIDRPSINNQRLDRHYVQPQWVFDCVNSRQLEPVNDYVPGSMLPPHLSPFVEEQEGDYIPPERKQMLEKEKELLRAEASGDEEEEQEEASEDETEEAEQEKETKPKKKAGNKRKHVEVNKKDDDDGKDEMSAEEKKLALMMLPKKKKALYDKIMHSKKKKATHARKLEEKRTQHDKKVSSKKSKN</sequence>
<evidence type="ECO:0000256" key="3">
    <source>
        <dbReference type="ARBA" id="ARBA00023242"/>
    </source>
</evidence>
<dbReference type="GO" id="GO:0030687">
    <property type="term" value="C:preribosome, large subunit precursor"/>
    <property type="evidence" value="ECO:0007669"/>
    <property type="project" value="UniProtKB-UniRule"/>
</dbReference>
<dbReference type="GO" id="GO:0005654">
    <property type="term" value="C:nucleoplasm"/>
    <property type="evidence" value="ECO:0007669"/>
    <property type="project" value="UniProtKB-SubCell"/>
</dbReference>
<reference evidence="7" key="1">
    <citation type="submission" date="2021-01" db="UniProtKB">
        <authorList>
            <consortium name="EnsemblMetazoa"/>
        </authorList>
    </citation>
    <scope>IDENTIFICATION</scope>
</reference>
<protein>
    <recommendedName>
        <fullName evidence="4">Pescadillo homolog</fullName>
    </recommendedName>
</protein>
<dbReference type="AlphaFoldDB" id="A0A7M5WYE5"/>
<dbReference type="Pfam" id="PF16589">
    <property type="entry name" value="BRCT_2"/>
    <property type="match status" value="1"/>
</dbReference>
<dbReference type="Pfam" id="PF06732">
    <property type="entry name" value="Pescadillo_N"/>
    <property type="match status" value="1"/>
</dbReference>
<dbReference type="FunFam" id="3.40.50.10190:FF:000002">
    <property type="entry name" value="Pescadillo homolog"/>
    <property type="match status" value="1"/>
</dbReference>
<dbReference type="SUPFAM" id="SSF52113">
    <property type="entry name" value="BRCT domain"/>
    <property type="match status" value="1"/>
</dbReference>
<dbReference type="Proteomes" id="UP000594262">
    <property type="component" value="Unplaced"/>
</dbReference>
<evidence type="ECO:0000256" key="5">
    <source>
        <dbReference type="SAM" id="MobiDB-lite"/>
    </source>
</evidence>
<dbReference type="GO" id="GO:0003723">
    <property type="term" value="F:RNA binding"/>
    <property type="evidence" value="ECO:0007669"/>
    <property type="project" value="TreeGrafter"/>
</dbReference>
<evidence type="ECO:0000313" key="7">
    <source>
        <dbReference type="EnsemblMetazoa" id="CLYHEMP014728.1"/>
    </source>
</evidence>
<feature type="compositionally biased region" description="Basic and acidic residues" evidence="5">
    <location>
        <begin position="537"/>
        <end position="550"/>
    </location>
</feature>
<dbReference type="CDD" id="cd17709">
    <property type="entry name" value="BRCT_pescadillo_like"/>
    <property type="match status" value="1"/>
</dbReference>
<dbReference type="GO" id="GO:0043021">
    <property type="term" value="F:ribonucleoprotein complex binding"/>
    <property type="evidence" value="ECO:0007669"/>
    <property type="project" value="UniProtKB-UniRule"/>
</dbReference>
<keyword evidence="1 4" id="KW-0690">Ribosome biogenesis</keyword>
<dbReference type="InterPro" id="IPR010613">
    <property type="entry name" value="PES"/>
</dbReference>
<keyword evidence="8" id="KW-1185">Reference proteome</keyword>
<comment type="function">
    <text evidence="4">Required for maturation of ribosomal RNAs and formation of the large ribosomal subunit.</text>
</comment>
<dbReference type="Gene3D" id="3.40.50.10190">
    <property type="entry name" value="BRCT domain"/>
    <property type="match status" value="1"/>
</dbReference>
<name>A0A7M5WYE5_9CNID</name>
<dbReference type="RefSeq" id="XP_066910773.1">
    <property type="nucleotide sequence ID" value="XM_067054672.1"/>
</dbReference>
<dbReference type="InterPro" id="IPR001357">
    <property type="entry name" value="BRCT_dom"/>
</dbReference>
<evidence type="ECO:0000259" key="6">
    <source>
        <dbReference type="PROSITE" id="PS50172"/>
    </source>
</evidence>
<evidence type="ECO:0000256" key="2">
    <source>
        <dbReference type="ARBA" id="ARBA00022552"/>
    </source>
</evidence>
<feature type="compositionally biased region" description="Basic and acidic residues" evidence="5">
    <location>
        <begin position="488"/>
        <end position="509"/>
    </location>
</feature>
<dbReference type="GeneID" id="136798084"/>
<comment type="similarity">
    <text evidence="4">Belongs to the pescadillo family.</text>
</comment>
<dbReference type="OrthoDB" id="10264910at2759"/>
<feature type="region of interest" description="Disordered" evidence="5">
    <location>
        <begin position="447"/>
        <end position="511"/>
    </location>
</feature>
<evidence type="ECO:0000256" key="1">
    <source>
        <dbReference type="ARBA" id="ARBA00022517"/>
    </source>
</evidence>
<evidence type="ECO:0000256" key="4">
    <source>
        <dbReference type="HAMAP-Rule" id="MF_03028"/>
    </source>
</evidence>
<dbReference type="PANTHER" id="PTHR12221">
    <property type="entry name" value="PESCADILLO - RELATED"/>
    <property type="match status" value="1"/>
</dbReference>
<dbReference type="HAMAP" id="MF_03028">
    <property type="entry name" value="Pescadillo"/>
    <property type="match status" value="1"/>
</dbReference>
<accession>A0A7M5WYE5</accession>
<proteinExistence type="inferred from homology"/>
<dbReference type="GO" id="GO:0070545">
    <property type="term" value="C:PeBoW complex"/>
    <property type="evidence" value="ECO:0007669"/>
    <property type="project" value="TreeGrafter"/>
</dbReference>
<evidence type="ECO:0000313" key="8">
    <source>
        <dbReference type="Proteomes" id="UP000594262"/>
    </source>
</evidence>